<reference evidence="2" key="1">
    <citation type="submission" date="2014-11" db="EMBL/GenBank/DDBJ databases">
        <authorList>
            <person name="Amaro Gonzalez C."/>
        </authorList>
    </citation>
    <scope>NUCLEOTIDE SEQUENCE</scope>
</reference>
<sequence length="66" mass="7847">MTVCISFFSSYQLHQSYCSCACCNIFYLLDIALLKVSCFFKYAFRLLVNLSVEKTKKKKRKRKKNF</sequence>
<keyword evidence="1" id="KW-0812">Transmembrane</keyword>
<evidence type="ECO:0000256" key="1">
    <source>
        <dbReference type="SAM" id="Phobius"/>
    </source>
</evidence>
<accession>A0A0E9WCG6</accession>
<proteinExistence type="predicted"/>
<feature type="transmembrane region" description="Helical" evidence="1">
    <location>
        <begin position="31"/>
        <end position="52"/>
    </location>
</feature>
<protein>
    <submittedName>
        <fullName evidence="2">Uncharacterized protein</fullName>
    </submittedName>
</protein>
<organism evidence="2">
    <name type="scientific">Anguilla anguilla</name>
    <name type="common">European freshwater eel</name>
    <name type="synonym">Muraena anguilla</name>
    <dbReference type="NCBI Taxonomy" id="7936"/>
    <lineage>
        <taxon>Eukaryota</taxon>
        <taxon>Metazoa</taxon>
        <taxon>Chordata</taxon>
        <taxon>Craniata</taxon>
        <taxon>Vertebrata</taxon>
        <taxon>Euteleostomi</taxon>
        <taxon>Actinopterygii</taxon>
        <taxon>Neopterygii</taxon>
        <taxon>Teleostei</taxon>
        <taxon>Anguilliformes</taxon>
        <taxon>Anguillidae</taxon>
        <taxon>Anguilla</taxon>
    </lineage>
</organism>
<dbReference type="AlphaFoldDB" id="A0A0E9WCG6"/>
<dbReference type="EMBL" id="GBXM01021347">
    <property type="protein sequence ID" value="JAH87230.1"/>
    <property type="molecule type" value="Transcribed_RNA"/>
</dbReference>
<evidence type="ECO:0000313" key="2">
    <source>
        <dbReference type="EMBL" id="JAH87230.1"/>
    </source>
</evidence>
<keyword evidence="1" id="KW-0472">Membrane</keyword>
<reference evidence="2" key="2">
    <citation type="journal article" date="2015" name="Fish Shellfish Immunol.">
        <title>Early steps in the European eel (Anguilla anguilla)-Vibrio vulnificus interaction in the gills: Role of the RtxA13 toxin.</title>
        <authorList>
            <person name="Callol A."/>
            <person name="Pajuelo D."/>
            <person name="Ebbesson L."/>
            <person name="Teles M."/>
            <person name="MacKenzie S."/>
            <person name="Amaro C."/>
        </authorList>
    </citation>
    <scope>NUCLEOTIDE SEQUENCE</scope>
</reference>
<keyword evidence="1" id="KW-1133">Transmembrane helix</keyword>
<name>A0A0E9WCG6_ANGAN</name>